<dbReference type="EMBL" id="CP000267">
    <property type="protein sequence ID" value="ABD70802.1"/>
    <property type="molecule type" value="Genomic_DNA"/>
</dbReference>
<dbReference type="InterPro" id="IPR036280">
    <property type="entry name" value="Multihaem_cyt_sf"/>
</dbReference>
<dbReference type="HOGENOM" id="CLU_2119195_0_0_4"/>
<gene>
    <name evidence="2" type="ordered locus">Rfer_3092</name>
</gene>
<dbReference type="OrthoDB" id="9814800at2"/>
<feature type="chain" id="PRO_5004200450" evidence="1">
    <location>
        <begin position="22"/>
        <end position="114"/>
    </location>
</feature>
<dbReference type="SUPFAM" id="SSF48695">
    <property type="entry name" value="Multiheme cytochromes"/>
    <property type="match status" value="1"/>
</dbReference>
<dbReference type="RefSeq" id="WP_011465365.1">
    <property type="nucleotide sequence ID" value="NC_007908.1"/>
</dbReference>
<sequence>MKKLLMLTLLGMSLAAGLVFAADVAPAKAAIPAKAVKVAKVTGKTITTAEKGRYHAVHESKAKLECSDCHGGGADDILFVRTGEFQGREGPVDRKECLTCHQTPKKPTFYGAAR</sequence>
<protein>
    <submittedName>
        <fullName evidence="2">Uncharacterized protein</fullName>
    </submittedName>
</protein>
<keyword evidence="3" id="KW-1185">Reference proteome</keyword>
<dbReference type="Gene3D" id="3.90.10.10">
    <property type="entry name" value="Cytochrome C3"/>
    <property type="match status" value="1"/>
</dbReference>
<dbReference type="Proteomes" id="UP000008332">
    <property type="component" value="Chromosome"/>
</dbReference>
<dbReference type="KEGG" id="rfr:Rfer_3092"/>
<evidence type="ECO:0000313" key="3">
    <source>
        <dbReference type="Proteomes" id="UP000008332"/>
    </source>
</evidence>
<evidence type="ECO:0000256" key="1">
    <source>
        <dbReference type="SAM" id="SignalP"/>
    </source>
</evidence>
<organism evidence="2 3">
    <name type="scientific">Albidiferax ferrireducens (strain ATCC BAA-621 / DSM 15236 / T118)</name>
    <name type="common">Rhodoferax ferrireducens</name>
    <dbReference type="NCBI Taxonomy" id="338969"/>
    <lineage>
        <taxon>Bacteria</taxon>
        <taxon>Pseudomonadati</taxon>
        <taxon>Pseudomonadota</taxon>
        <taxon>Betaproteobacteria</taxon>
        <taxon>Burkholderiales</taxon>
        <taxon>Comamonadaceae</taxon>
        <taxon>Rhodoferax</taxon>
    </lineage>
</organism>
<dbReference type="AlphaFoldDB" id="Q21TV1"/>
<accession>Q21TV1</accession>
<reference evidence="3" key="1">
    <citation type="submission" date="2006-02" db="EMBL/GenBank/DDBJ databases">
        <title>Complete sequence of chromosome of Rhodoferax ferrireducens DSM 15236.</title>
        <authorList>
            <person name="Copeland A."/>
            <person name="Lucas S."/>
            <person name="Lapidus A."/>
            <person name="Barry K."/>
            <person name="Detter J.C."/>
            <person name="Glavina del Rio T."/>
            <person name="Hammon N."/>
            <person name="Israni S."/>
            <person name="Pitluck S."/>
            <person name="Brettin T."/>
            <person name="Bruce D."/>
            <person name="Han C."/>
            <person name="Tapia R."/>
            <person name="Gilna P."/>
            <person name="Kiss H."/>
            <person name="Schmutz J."/>
            <person name="Larimer F."/>
            <person name="Land M."/>
            <person name="Kyrpides N."/>
            <person name="Ivanova N."/>
            <person name="Richardson P."/>
        </authorList>
    </citation>
    <scope>NUCLEOTIDE SEQUENCE [LARGE SCALE GENOMIC DNA]</scope>
    <source>
        <strain evidence="3">ATCC BAA-621 / DSM 15236 / T118</strain>
    </source>
</reference>
<evidence type="ECO:0000313" key="2">
    <source>
        <dbReference type="EMBL" id="ABD70802.1"/>
    </source>
</evidence>
<feature type="signal peptide" evidence="1">
    <location>
        <begin position="1"/>
        <end position="21"/>
    </location>
</feature>
<proteinExistence type="predicted"/>
<dbReference type="STRING" id="338969.Rfer_3092"/>
<keyword evidence="1" id="KW-0732">Signal</keyword>
<name>Q21TV1_ALBFT</name>